<keyword evidence="1" id="KW-0812">Transmembrane</keyword>
<dbReference type="AlphaFoldDB" id="A0A562RKQ6"/>
<dbReference type="PIRSF" id="PIRSF016919">
    <property type="entry name" value="HupE_UreJ"/>
    <property type="match status" value="1"/>
</dbReference>
<evidence type="ECO:0000256" key="2">
    <source>
        <dbReference type="SAM" id="SignalP"/>
    </source>
</evidence>
<keyword evidence="4" id="KW-1185">Reference proteome</keyword>
<name>A0A562RKQ6_9BURK</name>
<keyword evidence="1" id="KW-1133">Transmembrane helix</keyword>
<sequence length="193" mass="18778">MKKSVVTAVLLAAAAVAATPALAHPGHADTGLAAGMLHPLTGLDHLLAMLAAGIWSARQRVASGTPFRDPSLAQRLALPAAFLAMMGAGAAAGALGLQVPGLEGGIALTVLLMGVLIACAVRLPTWAGAAMLGVFAVLHGNAHGLELPQLTSAAGYLIGSALLLAGGRVLGKLPGARFAGAAIAAAGAGLLAL</sequence>
<dbReference type="Proteomes" id="UP000318431">
    <property type="component" value="Unassembled WGS sequence"/>
</dbReference>
<evidence type="ECO:0000313" key="4">
    <source>
        <dbReference type="Proteomes" id="UP000318431"/>
    </source>
</evidence>
<feature type="chain" id="PRO_5022102877" evidence="2">
    <location>
        <begin position="24"/>
        <end position="193"/>
    </location>
</feature>
<gene>
    <name evidence="3" type="ORF">IP91_00689</name>
</gene>
<feature type="transmembrane region" description="Helical" evidence="1">
    <location>
        <begin position="33"/>
        <end position="55"/>
    </location>
</feature>
<organism evidence="3 4">
    <name type="scientific">Pseudoduganella lurida</name>
    <dbReference type="NCBI Taxonomy" id="1036180"/>
    <lineage>
        <taxon>Bacteria</taxon>
        <taxon>Pseudomonadati</taxon>
        <taxon>Pseudomonadota</taxon>
        <taxon>Betaproteobacteria</taxon>
        <taxon>Burkholderiales</taxon>
        <taxon>Oxalobacteraceae</taxon>
        <taxon>Telluria group</taxon>
        <taxon>Pseudoduganella</taxon>
    </lineage>
</organism>
<dbReference type="OrthoDB" id="9808192at2"/>
<protein>
    <submittedName>
        <fullName evidence="3">Urease accessory protein</fullName>
    </submittedName>
</protein>
<evidence type="ECO:0000256" key="1">
    <source>
        <dbReference type="SAM" id="Phobius"/>
    </source>
</evidence>
<reference evidence="3 4" key="1">
    <citation type="journal article" date="2015" name="Stand. Genomic Sci.">
        <title>Genomic Encyclopedia of Bacterial and Archaeal Type Strains, Phase III: the genomes of soil and plant-associated and newly described type strains.</title>
        <authorList>
            <person name="Whitman W.B."/>
            <person name="Woyke T."/>
            <person name="Klenk H.P."/>
            <person name="Zhou Y."/>
            <person name="Lilburn T.G."/>
            <person name="Beck B.J."/>
            <person name="De Vos P."/>
            <person name="Vandamme P."/>
            <person name="Eisen J.A."/>
            <person name="Garrity G."/>
            <person name="Hugenholtz P."/>
            <person name="Kyrpides N.C."/>
        </authorList>
    </citation>
    <scope>NUCLEOTIDE SEQUENCE [LARGE SCALE GENOMIC DNA]</scope>
    <source>
        <strain evidence="3 4">CGMCC 1.10822</strain>
    </source>
</reference>
<keyword evidence="2" id="KW-0732">Signal</keyword>
<evidence type="ECO:0000313" key="3">
    <source>
        <dbReference type="EMBL" id="TWI69619.1"/>
    </source>
</evidence>
<dbReference type="InterPro" id="IPR007038">
    <property type="entry name" value="HupE_UreJ"/>
</dbReference>
<dbReference type="Pfam" id="PF04955">
    <property type="entry name" value="HupE_UreJ"/>
    <property type="match status" value="1"/>
</dbReference>
<feature type="transmembrane region" description="Helical" evidence="1">
    <location>
        <begin position="76"/>
        <end position="99"/>
    </location>
</feature>
<proteinExistence type="predicted"/>
<dbReference type="RefSeq" id="WP_145647364.1">
    <property type="nucleotide sequence ID" value="NZ_VLLB01000001.1"/>
</dbReference>
<keyword evidence="1" id="KW-0472">Membrane</keyword>
<dbReference type="EMBL" id="VLLB01000001">
    <property type="protein sequence ID" value="TWI69619.1"/>
    <property type="molecule type" value="Genomic_DNA"/>
</dbReference>
<feature type="transmembrane region" description="Helical" evidence="1">
    <location>
        <begin position="105"/>
        <end position="138"/>
    </location>
</feature>
<accession>A0A562RKQ6</accession>
<comment type="caution">
    <text evidence="3">The sequence shown here is derived from an EMBL/GenBank/DDBJ whole genome shotgun (WGS) entry which is preliminary data.</text>
</comment>
<feature type="signal peptide" evidence="2">
    <location>
        <begin position="1"/>
        <end position="23"/>
    </location>
</feature>